<name>A0ABQ1YEI9_9BACT</name>
<evidence type="ECO:0000313" key="4">
    <source>
        <dbReference type="Proteomes" id="UP000600214"/>
    </source>
</evidence>
<comment type="caution">
    <text evidence="3">The sequence shown here is derived from an EMBL/GenBank/DDBJ whole genome shotgun (WGS) entry which is preliminary data.</text>
</comment>
<accession>A0ABQ1YEI9</accession>
<proteinExistence type="predicted"/>
<dbReference type="PANTHER" id="PTHR44520:SF2">
    <property type="entry name" value="RESPONSE REGULATOR RCP1"/>
    <property type="match status" value="1"/>
</dbReference>
<dbReference type="Proteomes" id="UP000600214">
    <property type="component" value="Unassembled WGS sequence"/>
</dbReference>
<feature type="domain" description="Response regulatory" evidence="2">
    <location>
        <begin position="6"/>
        <end position="128"/>
    </location>
</feature>
<dbReference type="InterPro" id="IPR001789">
    <property type="entry name" value="Sig_transdc_resp-reg_receiver"/>
</dbReference>
<evidence type="ECO:0000313" key="3">
    <source>
        <dbReference type="EMBL" id="GGH21652.1"/>
    </source>
</evidence>
<dbReference type="Gene3D" id="3.40.50.2300">
    <property type="match status" value="1"/>
</dbReference>
<keyword evidence="4" id="KW-1185">Reference proteome</keyword>
<dbReference type="PANTHER" id="PTHR44520">
    <property type="entry name" value="RESPONSE REGULATOR RCP1-RELATED"/>
    <property type="match status" value="1"/>
</dbReference>
<dbReference type="InterPro" id="IPR052893">
    <property type="entry name" value="TCS_response_regulator"/>
</dbReference>
<dbReference type="PROSITE" id="PS50110">
    <property type="entry name" value="RESPONSE_REGULATORY"/>
    <property type="match status" value="1"/>
</dbReference>
<dbReference type="SUPFAM" id="SSF52172">
    <property type="entry name" value="CheY-like"/>
    <property type="match status" value="1"/>
</dbReference>
<dbReference type="SMART" id="SM00448">
    <property type="entry name" value="REC"/>
    <property type="match status" value="1"/>
</dbReference>
<feature type="modified residue" description="4-aspartylphosphate" evidence="1">
    <location>
        <position position="59"/>
    </location>
</feature>
<reference evidence="4" key="1">
    <citation type="journal article" date="2019" name="Int. J. Syst. Evol. Microbiol.">
        <title>The Global Catalogue of Microorganisms (GCM) 10K type strain sequencing project: providing services to taxonomists for standard genome sequencing and annotation.</title>
        <authorList>
            <consortium name="The Broad Institute Genomics Platform"/>
            <consortium name="The Broad Institute Genome Sequencing Center for Infectious Disease"/>
            <person name="Wu L."/>
            <person name="Ma J."/>
        </authorList>
    </citation>
    <scope>NUCLEOTIDE SEQUENCE [LARGE SCALE GENOMIC DNA]</scope>
    <source>
        <strain evidence="4">CGMCC 1.15288</strain>
    </source>
</reference>
<dbReference type="RefSeq" id="WP_188927967.1">
    <property type="nucleotide sequence ID" value="NZ_BMIA01000001.1"/>
</dbReference>
<evidence type="ECO:0000259" key="2">
    <source>
        <dbReference type="PROSITE" id="PS50110"/>
    </source>
</evidence>
<dbReference type="EMBL" id="BMIA01000001">
    <property type="protein sequence ID" value="GGH21652.1"/>
    <property type="molecule type" value="Genomic_DNA"/>
</dbReference>
<evidence type="ECO:0000256" key="1">
    <source>
        <dbReference type="PROSITE-ProRule" id="PRU00169"/>
    </source>
</evidence>
<organism evidence="3 4">
    <name type="scientific">Dyadobacter endophyticus</name>
    <dbReference type="NCBI Taxonomy" id="1749036"/>
    <lineage>
        <taxon>Bacteria</taxon>
        <taxon>Pseudomonadati</taxon>
        <taxon>Bacteroidota</taxon>
        <taxon>Cytophagia</taxon>
        <taxon>Cytophagales</taxon>
        <taxon>Spirosomataceae</taxon>
        <taxon>Dyadobacter</taxon>
    </lineage>
</organism>
<keyword evidence="1" id="KW-0597">Phosphoprotein</keyword>
<gene>
    <name evidence="3" type="ORF">GCM10007423_02940</name>
</gene>
<dbReference type="InterPro" id="IPR011006">
    <property type="entry name" value="CheY-like_superfamily"/>
</dbReference>
<sequence>MDKTGVIIIIEDDPDDQFVLEEVFKELGYSNKRIYFADGLSALDYLYRTTERPFIIISDINLPKLNGLELRKKVQTDAALSLRCIPYIYFTTAINQRVVIDAYSTSAQGFFVKPGAFEEIKETIRIMIEYWKKCAAPNNFDG</sequence>
<dbReference type="Pfam" id="PF00072">
    <property type="entry name" value="Response_reg"/>
    <property type="match status" value="1"/>
</dbReference>
<protein>
    <submittedName>
        <fullName evidence="3">Response regulator</fullName>
    </submittedName>
</protein>